<evidence type="ECO:0000256" key="1">
    <source>
        <dbReference type="ARBA" id="ARBA00004141"/>
    </source>
</evidence>
<organism evidence="6 7">
    <name type="scientific">Metamycoplasma orale</name>
    <name type="common">Mycoplasma orale</name>
    <dbReference type="NCBI Taxonomy" id="2121"/>
    <lineage>
        <taxon>Bacteria</taxon>
        <taxon>Bacillati</taxon>
        <taxon>Mycoplasmatota</taxon>
        <taxon>Mycoplasmoidales</taxon>
        <taxon>Metamycoplasmataceae</taxon>
        <taxon>Metamycoplasma</taxon>
    </lineage>
</organism>
<evidence type="ECO:0000256" key="3">
    <source>
        <dbReference type="ARBA" id="ARBA00022989"/>
    </source>
</evidence>
<evidence type="ECO:0000313" key="6">
    <source>
        <dbReference type="EMBL" id="VEU56034.1"/>
    </source>
</evidence>
<dbReference type="PANTHER" id="PTHR11785">
    <property type="entry name" value="AMINO ACID TRANSPORTER"/>
    <property type="match status" value="1"/>
</dbReference>
<dbReference type="InterPro" id="IPR050598">
    <property type="entry name" value="AminoAcid_Transporter"/>
</dbReference>
<gene>
    <name evidence="6" type="primary">steT</name>
    <name evidence="6" type="ORF">NCTC10112_00635</name>
</gene>
<feature type="transmembrane region" description="Helical" evidence="5">
    <location>
        <begin position="288"/>
        <end position="313"/>
    </location>
</feature>
<dbReference type="InterPro" id="IPR002293">
    <property type="entry name" value="AA/rel_permease1"/>
</dbReference>
<keyword evidence="4 5" id="KW-0472">Membrane</keyword>
<feature type="transmembrane region" description="Helical" evidence="5">
    <location>
        <begin position="42"/>
        <end position="64"/>
    </location>
</feature>
<accession>A0A448ZXZ4</accession>
<keyword evidence="2 5" id="KW-0812">Transmembrane</keyword>
<dbReference type="Gene3D" id="1.20.1740.10">
    <property type="entry name" value="Amino acid/polyamine transporter I"/>
    <property type="match status" value="1"/>
</dbReference>
<dbReference type="AlphaFoldDB" id="A0A448ZXZ4"/>
<feature type="transmembrane region" description="Helical" evidence="5">
    <location>
        <begin position="89"/>
        <end position="112"/>
    </location>
</feature>
<evidence type="ECO:0000256" key="5">
    <source>
        <dbReference type="SAM" id="Phobius"/>
    </source>
</evidence>
<dbReference type="GO" id="GO:0016020">
    <property type="term" value="C:membrane"/>
    <property type="evidence" value="ECO:0007669"/>
    <property type="project" value="UniProtKB-SubCell"/>
</dbReference>
<dbReference type="PIRSF" id="PIRSF006060">
    <property type="entry name" value="AA_transporter"/>
    <property type="match status" value="1"/>
</dbReference>
<dbReference type="EMBL" id="LR214940">
    <property type="protein sequence ID" value="VEU56034.1"/>
    <property type="molecule type" value="Genomic_DNA"/>
</dbReference>
<proteinExistence type="predicted"/>
<evidence type="ECO:0000256" key="4">
    <source>
        <dbReference type="ARBA" id="ARBA00023136"/>
    </source>
</evidence>
<feature type="transmembrane region" description="Helical" evidence="5">
    <location>
        <begin position="165"/>
        <end position="182"/>
    </location>
</feature>
<feature type="transmembrane region" description="Helical" evidence="5">
    <location>
        <begin position="12"/>
        <end position="30"/>
    </location>
</feature>
<feature type="transmembrane region" description="Helical" evidence="5">
    <location>
        <begin position="455"/>
        <end position="472"/>
    </location>
</feature>
<reference evidence="6 7" key="1">
    <citation type="submission" date="2019-01" db="EMBL/GenBank/DDBJ databases">
        <authorList>
            <consortium name="Pathogen Informatics"/>
        </authorList>
    </citation>
    <scope>NUCLEOTIDE SEQUENCE [LARGE SCALE GENOMIC DNA]</scope>
    <source>
        <strain evidence="6 7">NCTC10112</strain>
    </source>
</reference>
<feature type="transmembrane region" description="Helical" evidence="5">
    <location>
        <begin position="202"/>
        <end position="226"/>
    </location>
</feature>
<dbReference type="KEGG" id="mob:NCTC10112_00635"/>
<dbReference type="Proteomes" id="UP000290482">
    <property type="component" value="Chromosome"/>
</dbReference>
<name>A0A448ZXZ4_METOS</name>
<feature type="transmembrane region" description="Helical" evidence="5">
    <location>
        <begin position="372"/>
        <end position="390"/>
    </location>
</feature>
<comment type="subcellular location">
    <subcellularLocation>
        <location evidence="1">Membrane</location>
        <topology evidence="1">Multi-pass membrane protein</topology>
    </subcellularLocation>
</comment>
<dbReference type="PANTHER" id="PTHR11785:SF512">
    <property type="entry name" value="SOBREMESA, ISOFORM B"/>
    <property type="match status" value="1"/>
</dbReference>
<evidence type="ECO:0000256" key="2">
    <source>
        <dbReference type="ARBA" id="ARBA00022692"/>
    </source>
</evidence>
<dbReference type="RefSeq" id="WP_022935962.1">
    <property type="nucleotide sequence ID" value="NZ_LR214940.1"/>
</dbReference>
<keyword evidence="3 5" id="KW-1133">Transmembrane helix</keyword>
<feature type="transmembrane region" description="Helical" evidence="5">
    <location>
        <begin position="402"/>
        <end position="424"/>
    </location>
</feature>
<keyword evidence="7" id="KW-1185">Reference proteome</keyword>
<dbReference type="Pfam" id="PF13520">
    <property type="entry name" value="AA_permease_2"/>
    <property type="match status" value="1"/>
</dbReference>
<protein>
    <submittedName>
        <fullName evidence="6">Serine/threonine exchanger SteT</fullName>
    </submittedName>
</protein>
<sequence length="520" mass="58959">MNQKNVKKISFGLALTMIVGTVVGIGIFFKNISIKKTVDSEGIAWLLTWIISGIIAICCALSYWEIGTLKNSKISGLANWSTQIKNKKFGYFIAFNWTFFYGGLLICIISFFSAETFLELIKSIFNVNVPIYVLPFCALSIFTIIFLTLMLSIKNSKWIQSITTVIKLLPLLFAIIVGIIFANKNFSGGANTFLKPFTAKGLRGMFVSLPAALFAYDAFLSVGSVGSNMEHSEKKIPLAILFGMLSIVIIYCLIALSAILHNSGSVEEILKNALDINSKQKAIKASLILFNIFLFISTFGVLNGFVATFSYDINNVYNANLMINSKKLKEKYNLKQLIAFTVPLIYLVIWIIISTIVFITKSDYLLDGLSNLPTMIFFNFYGLIICFYLHKRKTFATKKMNSVLYWIISIFAIIGSIGANVIYLTQLSLEIYHNETLKWGLFFVNNKTGPKYIEMLFYFGYWALILISPYLNKWIIKKAEKRNIEDGLDDLFLENNTDPNKFELLVYNNYKIFNKNKLKD</sequence>
<dbReference type="GO" id="GO:0015179">
    <property type="term" value="F:L-amino acid transmembrane transporter activity"/>
    <property type="evidence" value="ECO:0007669"/>
    <property type="project" value="TreeGrafter"/>
</dbReference>
<feature type="transmembrane region" description="Helical" evidence="5">
    <location>
        <begin position="334"/>
        <end position="360"/>
    </location>
</feature>
<feature type="transmembrane region" description="Helical" evidence="5">
    <location>
        <begin position="238"/>
        <end position="260"/>
    </location>
</feature>
<dbReference type="OrthoDB" id="384581at2"/>
<feature type="transmembrane region" description="Helical" evidence="5">
    <location>
        <begin position="132"/>
        <end position="153"/>
    </location>
</feature>
<evidence type="ECO:0000313" key="7">
    <source>
        <dbReference type="Proteomes" id="UP000290482"/>
    </source>
</evidence>